<reference evidence="3 4" key="2">
    <citation type="submission" date="2015-01" db="EMBL/GenBank/DDBJ databases">
        <authorList>
            <consortium name="NBRP consortium"/>
            <person name="Sawabe T."/>
            <person name="Meirelles P."/>
            <person name="Feng G."/>
            <person name="Sayaka M."/>
            <person name="Hattori M."/>
            <person name="Ohkuma M."/>
        </authorList>
    </citation>
    <scope>NUCLEOTIDE SEQUENCE [LARGE SCALE GENOMIC DNA]</scope>
    <source>
        <strain evidence="4">JCM 19231</strain>
    </source>
</reference>
<dbReference type="Proteomes" id="UP000031671">
    <property type="component" value="Unassembled WGS sequence"/>
</dbReference>
<evidence type="ECO:0000313" key="3">
    <source>
        <dbReference type="EMBL" id="GAM56045.1"/>
    </source>
</evidence>
<sequence>MLKQSLIATSVIAVLAGCTSTQSSTQNTVDALAQNLDIKYEVLTNHGANEGINCQALEAEWASCNKVTMTLTNDGDAIESNDWAIYFHSIRLILDVESDQFKITRITGDLHKLEPTDKFQGFKAGESVDITYTGEYWQLFETDFMPGAFVAADGAEPKQIVSLDGPDVSGFVSGLEGEKLKRTPSDNNVIATAATRFAKNSDVVQEDVTTSLIPAPMMTSVGEGKLDISGGFKLERSPFEPAQEQALESRAELLALALPVKCQ</sequence>
<keyword evidence="3" id="KW-0326">Glycosidase</keyword>
<comment type="caution">
    <text evidence="3">The sequence shown here is derived from an EMBL/GenBank/DDBJ whole genome shotgun (WGS) entry which is preliminary data.</text>
</comment>
<dbReference type="Pfam" id="PF03173">
    <property type="entry name" value="CHB_HEX"/>
    <property type="match status" value="1"/>
</dbReference>
<evidence type="ECO:0000259" key="2">
    <source>
        <dbReference type="SMART" id="SM01081"/>
    </source>
</evidence>
<dbReference type="EMBL" id="BBRZ01000022">
    <property type="protein sequence ID" value="GAM56045.1"/>
    <property type="molecule type" value="Genomic_DNA"/>
</dbReference>
<gene>
    <name evidence="3" type="ORF">JCM19231_5682</name>
</gene>
<feature type="domain" description="Chitobiase/beta-hexosaminidases N-terminal" evidence="2">
    <location>
        <begin position="34"/>
        <end position="195"/>
    </location>
</feature>
<dbReference type="GO" id="GO:0004553">
    <property type="term" value="F:hydrolase activity, hydrolyzing O-glycosyl compounds"/>
    <property type="evidence" value="ECO:0007669"/>
    <property type="project" value="InterPro"/>
</dbReference>
<dbReference type="SUPFAM" id="SSF49384">
    <property type="entry name" value="Carbohydrate-binding domain"/>
    <property type="match status" value="1"/>
</dbReference>
<dbReference type="AlphaFoldDB" id="A0A0B8NN20"/>
<dbReference type="SMART" id="SM01081">
    <property type="entry name" value="CHB_HEX"/>
    <property type="match status" value="1"/>
</dbReference>
<dbReference type="InterPro" id="IPR004866">
    <property type="entry name" value="CHB/HEX_N_dom"/>
</dbReference>
<evidence type="ECO:0000256" key="1">
    <source>
        <dbReference type="ARBA" id="ARBA00033000"/>
    </source>
</evidence>
<dbReference type="InterPro" id="IPR012291">
    <property type="entry name" value="CBM2_carb-bd_dom_sf"/>
</dbReference>
<keyword evidence="3" id="KW-0378">Hydrolase</keyword>
<name>A0A0B8NN20_9VIBR</name>
<evidence type="ECO:0000313" key="4">
    <source>
        <dbReference type="Proteomes" id="UP000031671"/>
    </source>
</evidence>
<reference evidence="3 4" key="1">
    <citation type="submission" date="2015-01" db="EMBL/GenBank/DDBJ databases">
        <title>Vibrio sp. C1 JCM 19231 whole genome shotgun sequence.</title>
        <authorList>
            <person name="Sawabe T."/>
            <person name="Meirelles P."/>
            <person name="Feng G."/>
            <person name="Sayaka M."/>
            <person name="Hattori M."/>
            <person name="Ohkuma M."/>
        </authorList>
    </citation>
    <scope>NUCLEOTIDE SEQUENCE [LARGE SCALE GENOMIC DNA]</scope>
    <source>
        <strain evidence="4">JCM 19231</strain>
    </source>
</reference>
<proteinExistence type="predicted"/>
<dbReference type="PROSITE" id="PS51257">
    <property type="entry name" value="PROKAR_LIPOPROTEIN"/>
    <property type="match status" value="1"/>
</dbReference>
<dbReference type="InterPro" id="IPR008965">
    <property type="entry name" value="CBM2/CBM3_carb-bd_dom_sf"/>
</dbReference>
<accession>A0A0B8NN20</accession>
<organism evidence="3 4">
    <name type="scientific">Vibrio ishigakensis</name>
    <dbReference type="NCBI Taxonomy" id="1481914"/>
    <lineage>
        <taxon>Bacteria</taxon>
        <taxon>Pseudomonadati</taxon>
        <taxon>Pseudomonadota</taxon>
        <taxon>Gammaproteobacteria</taxon>
        <taxon>Vibrionales</taxon>
        <taxon>Vibrionaceae</taxon>
        <taxon>Vibrio</taxon>
    </lineage>
</organism>
<protein>
    <recommendedName>
        <fullName evidence="1">N-acetyl-beta-glucosaminidase</fullName>
    </recommendedName>
</protein>
<dbReference type="GO" id="GO:0030247">
    <property type="term" value="F:polysaccharide binding"/>
    <property type="evidence" value="ECO:0007669"/>
    <property type="project" value="InterPro"/>
</dbReference>
<dbReference type="Gene3D" id="2.60.40.290">
    <property type="match status" value="1"/>
</dbReference>
<keyword evidence="4" id="KW-1185">Reference proteome</keyword>